<comment type="caution">
    <text evidence="4">The sequence shown here is derived from an EMBL/GenBank/DDBJ whole genome shotgun (WGS) entry which is preliminary data.</text>
</comment>
<proteinExistence type="predicted"/>
<dbReference type="InterPro" id="IPR050832">
    <property type="entry name" value="Bact_Acetyltransf"/>
</dbReference>
<dbReference type="AlphaFoldDB" id="A0A1E5XP57"/>
<dbReference type="PROSITE" id="PS51186">
    <property type="entry name" value="GNAT"/>
    <property type="match status" value="1"/>
</dbReference>
<evidence type="ECO:0000313" key="4">
    <source>
        <dbReference type="EMBL" id="OEO30396.1"/>
    </source>
</evidence>
<dbReference type="RefSeq" id="WP_069910400.1">
    <property type="nucleotide sequence ID" value="NZ_LAJE02000211.1"/>
</dbReference>
<name>A0A1E5XP57_9HYPH</name>
<feature type="domain" description="N-acetyltransferase" evidence="3">
    <location>
        <begin position="4"/>
        <end position="152"/>
    </location>
</feature>
<organism evidence="4 5">
    <name type="scientific">Devosia insulae DS-56</name>
    <dbReference type="NCBI Taxonomy" id="1116389"/>
    <lineage>
        <taxon>Bacteria</taxon>
        <taxon>Pseudomonadati</taxon>
        <taxon>Pseudomonadota</taxon>
        <taxon>Alphaproteobacteria</taxon>
        <taxon>Hyphomicrobiales</taxon>
        <taxon>Devosiaceae</taxon>
        <taxon>Devosia</taxon>
    </lineage>
</organism>
<evidence type="ECO:0000256" key="2">
    <source>
        <dbReference type="ARBA" id="ARBA00023315"/>
    </source>
</evidence>
<dbReference type="CDD" id="cd04301">
    <property type="entry name" value="NAT_SF"/>
    <property type="match status" value="1"/>
</dbReference>
<protein>
    <submittedName>
        <fullName evidence="4">GNAT family N-acetyltransferase</fullName>
    </submittedName>
</protein>
<evidence type="ECO:0000313" key="5">
    <source>
        <dbReference type="Proteomes" id="UP000095463"/>
    </source>
</evidence>
<dbReference type="InterPro" id="IPR016181">
    <property type="entry name" value="Acyl_CoA_acyltransferase"/>
</dbReference>
<keyword evidence="1" id="KW-0808">Transferase</keyword>
<dbReference type="EMBL" id="LAJE02000211">
    <property type="protein sequence ID" value="OEO30396.1"/>
    <property type="molecule type" value="Genomic_DNA"/>
</dbReference>
<sequence>MSRLNFRDATPDDLGFIVRLIVDDSVVATNDRPDEPQHPRYLAAFEAIAADPNQRLIIAELDGEAVGTEQLSFIPGINRLGEWRCLIEAVHIAPQHRNKGLGGEMIGWAIAEARARGCGLVQLTSNKQRLDAHRFYERLGFKRSHEGFKLAL</sequence>
<gene>
    <name evidence="4" type="ORF">VW23_021595</name>
</gene>
<dbReference type="SUPFAM" id="SSF55729">
    <property type="entry name" value="Acyl-CoA N-acyltransferases (Nat)"/>
    <property type="match status" value="1"/>
</dbReference>
<dbReference type="InterPro" id="IPR000182">
    <property type="entry name" value="GNAT_dom"/>
</dbReference>
<evidence type="ECO:0000259" key="3">
    <source>
        <dbReference type="PROSITE" id="PS51186"/>
    </source>
</evidence>
<accession>A0A1E5XP57</accession>
<dbReference type="GO" id="GO:0016747">
    <property type="term" value="F:acyltransferase activity, transferring groups other than amino-acyl groups"/>
    <property type="evidence" value="ECO:0007669"/>
    <property type="project" value="InterPro"/>
</dbReference>
<dbReference type="Pfam" id="PF00583">
    <property type="entry name" value="Acetyltransf_1"/>
    <property type="match status" value="1"/>
</dbReference>
<dbReference type="Gene3D" id="3.40.630.30">
    <property type="match status" value="1"/>
</dbReference>
<evidence type="ECO:0000256" key="1">
    <source>
        <dbReference type="ARBA" id="ARBA00022679"/>
    </source>
</evidence>
<reference evidence="4 5" key="1">
    <citation type="journal article" date="2015" name="Genome Announc.">
        <title>Genome Assemblies of Three Soil-Associated Devosia species: D. insulae, D. limi, and D. soli.</title>
        <authorList>
            <person name="Hassan Y.I."/>
            <person name="Lepp D."/>
            <person name="Zhou T."/>
        </authorList>
    </citation>
    <scope>NUCLEOTIDE SEQUENCE [LARGE SCALE GENOMIC DNA]</scope>
    <source>
        <strain evidence="4 5">DS-56</strain>
    </source>
</reference>
<dbReference type="PANTHER" id="PTHR43877">
    <property type="entry name" value="AMINOALKYLPHOSPHONATE N-ACETYLTRANSFERASE-RELATED-RELATED"/>
    <property type="match status" value="1"/>
</dbReference>
<dbReference type="Proteomes" id="UP000095463">
    <property type="component" value="Unassembled WGS sequence"/>
</dbReference>
<dbReference type="PANTHER" id="PTHR43877:SF2">
    <property type="entry name" value="AMINOALKYLPHOSPHONATE N-ACETYLTRANSFERASE-RELATED"/>
    <property type="match status" value="1"/>
</dbReference>
<keyword evidence="2" id="KW-0012">Acyltransferase</keyword>
<keyword evidence="5" id="KW-1185">Reference proteome</keyword>
<dbReference type="OrthoDB" id="9789603at2"/>